<proteinExistence type="predicted"/>
<dbReference type="Proteomes" id="UP001162501">
    <property type="component" value="Chromosome 14"/>
</dbReference>
<protein>
    <submittedName>
        <fullName evidence="1">Uncharacterized protein</fullName>
    </submittedName>
</protein>
<name>A0AC59YF53_RANTA</name>
<evidence type="ECO:0000313" key="1">
    <source>
        <dbReference type="EMBL" id="CAM9647559.1"/>
    </source>
</evidence>
<gene>
    <name evidence="1" type="ORF">MRATA1EN22A_LOCUS5471</name>
</gene>
<dbReference type="EMBL" id="OX596098">
    <property type="protein sequence ID" value="CAM9647559.1"/>
    <property type="molecule type" value="Genomic_DNA"/>
</dbReference>
<evidence type="ECO:0000313" key="2">
    <source>
        <dbReference type="Proteomes" id="UP001162501"/>
    </source>
</evidence>
<organism evidence="1 2">
    <name type="scientific">Rangifer tarandus platyrhynchus</name>
    <name type="common">Svalbard reindeer</name>
    <dbReference type="NCBI Taxonomy" id="3082113"/>
    <lineage>
        <taxon>Eukaryota</taxon>
        <taxon>Metazoa</taxon>
        <taxon>Chordata</taxon>
        <taxon>Craniata</taxon>
        <taxon>Vertebrata</taxon>
        <taxon>Euteleostomi</taxon>
        <taxon>Mammalia</taxon>
        <taxon>Eutheria</taxon>
        <taxon>Laurasiatheria</taxon>
        <taxon>Artiodactyla</taxon>
        <taxon>Ruminantia</taxon>
        <taxon>Pecora</taxon>
        <taxon>Cervidae</taxon>
        <taxon>Odocoileinae</taxon>
        <taxon>Rangifer</taxon>
    </lineage>
</organism>
<accession>A0AC59YF53</accession>
<reference evidence="1" key="2">
    <citation type="submission" date="2025-03" db="EMBL/GenBank/DDBJ databases">
        <authorList>
            <consortium name="ELIXIR-Norway"/>
            <consortium name="Elixir Norway"/>
        </authorList>
    </citation>
    <scope>NUCLEOTIDE SEQUENCE</scope>
</reference>
<reference evidence="1" key="1">
    <citation type="submission" date="2023-05" db="EMBL/GenBank/DDBJ databases">
        <authorList>
            <consortium name="ELIXIR-Norway"/>
        </authorList>
    </citation>
    <scope>NUCLEOTIDE SEQUENCE</scope>
</reference>
<sequence>MLCCLEVTRERVAGRGTGGHCDGRAGGGMDTGGRRTHLLADPGFAREAWHPSSAPEMTVMDRRTRKAAKHAPPAFQAPPSRWIAPPSRRVHGDSSSLDLYSRRRPPLGMSAAGVSCPTRSQKKRPQPLSLRAGCDPGGQAALYTLICRGGFCSATSGVSECRVLPVQLEKTWSLGREPLWPCPLALTATIPSPAIPPCSRLTRGTVSSDWC</sequence>